<dbReference type="PROSITE" id="PS51409">
    <property type="entry name" value="ARGINASE_2"/>
    <property type="match status" value="1"/>
</dbReference>
<dbReference type="GO" id="GO:0033389">
    <property type="term" value="P:putrescine biosynthetic process from arginine, via agmatine"/>
    <property type="evidence" value="ECO:0007669"/>
    <property type="project" value="TreeGrafter"/>
</dbReference>
<protein>
    <submittedName>
        <fullName evidence="6">Agmatinase</fullName>
        <ecNumber evidence="6">3.5.3.11</ecNumber>
    </submittedName>
</protein>
<dbReference type="NCBIfam" id="TIGR01230">
    <property type="entry name" value="agmatinase"/>
    <property type="match status" value="1"/>
</dbReference>
<keyword evidence="3 5" id="KW-0378">Hydrolase</keyword>
<dbReference type="EMBL" id="VDUZ01000023">
    <property type="protein sequence ID" value="TXL73713.1"/>
    <property type="molecule type" value="Genomic_DNA"/>
</dbReference>
<gene>
    <name evidence="6" type="primary">speB</name>
    <name evidence="6" type="ORF">FHP25_20110</name>
</gene>
<evidence type="ECO:0000256" key="5">
    <source>
        <dbReference type="RuleBase" id="RU003684"/>
    </source>
</evidence>
<evidence type="ECO:0000313" key="6">
    <source>
        <dbReference type="EMBL" id="TXL73713.1"/>
    </source>
</evidence>
<dbReference type="Proteomes" id="UP000321638">
    <property type="component" value="Unassembled WGS sequence"/>
</dbReference>
<dbReference type="PIRSF" id="PIRSF036979">
    <property type="entry name" value="Arginase"/>
    <property type="match status" value="1"/>
</dbReference>
<feature type="binding site" evidence="4">
    <location>
        <position position="242"/>
    </location>
    <ligand>
        <name>Mn(2+)</name>
        <dbReference type="ChEBI" id="CHEBI:29035"/>
        <label>1</label>
    </ligand>
</feature>
<name>A0A5C8PKC1_9HYPH</name>
<accession>A0A5C8PKC1</accession>
<feature type="binding site" evidence="4">
    <location>
        <position position="154"/>
    </location>
    <ligand>
        <name>Mn(2+)</name>
        <dbReference type="ChEBI" id="CHEBI:29035"/>
        <label>1</label>
    </ligand>
</feature>
<dbReference type="RefSeq" id="WP_147848758.1">
    <property type="nucleotide sequence ID" value="NZ_VDUZ01000023.1"/>
</dbReference>
<comment type="cofactor">
    <cofactor evidence="4">
        <name>Mn(2+)</name>
        <dbReference type="ChEBI" id="CHEBI:29035"/>
    </cofactor>
    <text evidence="4">Binds 2 manganese ions per subunit.</text>
</comment>
<evidence type="ECO:0000313" key="7">
    <source>
        <dbReference type="Proteomes" id="UP000321638"/>
    </source>
</evidence>
<dbReference type="SUPFAM" id="SSF52768">
    <property type="entry name" value="Arginase/deacetylase"/>
    <property type="match status" value="1"/>
</dbReference>
<dbReference type="PROSITE" id="PS01053">
    <property type="entry name" value="ARGINASE_1"/>
    <property type="match status" value="1"/>
</dbReference>
<keyword evidence="4" id="KW-0464">Manganese</keyword>
<sequence length="338" mass="37206">MSDRRSFPKPQSGMVVPRFGGIATFMRLPAFTDPADLDIGLVGVPWDGGTTNRPGARHGPRQMRDMSTLMRRVHHVSGIEPYTLARIGDLGDTSVNPASVDDSLTRIETFYAKLHKAGVVPLSAGGDHLVTLPILRAIARRRPLGMVHFDAHSDTWDTYFGGYKYTHGTPFRRAIEEGLLDPKRIVQIGIRGSLYGNADMAWAYDQGIRVITIEEYFDLGVDKVIEEARRVVGDGATYVSFDVDGLDPVFAPGTGTPEIGGYSTHEAQRMIRGLRGLDLVGADVVEVSPPFDPSGNTALVGVTMMWELMCLLAECVAKRRARPAAKRQRFARRNKRNV</sequence>
<comment type="similarity">
    <text evidence="1">Belongs to the arginase family. Agmatinase subfamily.</text>
</comment>
<dbReference type="InterPro" id="IPR020855">
    <property type="entry name" value="Ureohydrolase_Mn_BS"/>
</dbReference>
<dbReference type="OrthoDB" id="9788689at2"/>
<dbReference type="AlphaFoldDB" id="A0A5C8PKC1"/>
<evidence type="ECO:0000256" key="3">
    <source>
        <dbReference type="ARBA" id="ARBA00022801"/>
    </source>
</evidence>
<dbReference type="Pfam" id="PF00491">
    <property type="entry name" value="Arginase"/>
    <property type="match status" value="1"/>
</dbReference>
<feature type="binding site" evidence="4">
    <location>
        <position position="128"/>
    </location>
    <ligand>
        <name>Mn(2+)</name>
        <dbReference type="ChEBI" id="CHEBI:29035"/>
        <label>1</label>
    </ligand>
</feature>
<keyword evidence="2 4" id="KW-0479">Metal-binding</keyword>
<feature type="binding site" evidence="4">
    <location>
        <position position="152"/>
    </location>
    <ligand>
        <name>Mn(2+)</name>
        <dbReference type="ChEBI" id="CHEBI:29035"/>
        <label>1</label>
    </ligand>
</feature>
<evidence type="ECO:0000256" key="2">
    <source>
        <dbReference type="ARBA" id="ARBA00022723"/>
    </source>
</evidence>
<reference evidence="6 7" key="1">
    <citation type="submission" date="2019-06" db="EMBL/GenBank/DDBJ databases">
        <title>New taxonomy in bacterial strain CC-CFT640, isolated from vineyard.</title>
        <authorList>
            <person name="Lin S.-Y."/>
            <person name="Tsai C.-F."/>
            <person name="Young C.-C."/>
        </authorList>
    </citation>
    <scope>NUCLEOTIDE SEQUENCE [LARGE SCALE GENOMIC DNA]</scope>
    <source>
        <strain evidence="6 7">CC-CFT640</strain>
    </source>
</reference>
<dbReference type="PRINTS" id="PR00116">
    <property type="entry name" value="ARGINASE"/>
</dbReference>
<evidence type="ECO:0000256" key="4">
    <source>
        <dbReference type="PIRSR" id="PIRSR036979-1"/>
    </source>
</evidence>
<dbReference type="GO" id="GO:0046872">
    <property type="term" value="F:metal ion binding"/>
    <property type="evidence" value="ECO:0007669"/>
    <property type="project" value="UniProtKB-KW"/>
</dbReference>
<dbReference type="PANTHER" id="PTHR11358">
    <property type="entry name" value="ARGINASE/AGMATINASE"/>
    <property type="match status" value="1"/>
</dbReference>
<dbReference type="CDD" id="cd11592">
    <property type="entry name" value="Agmatinase_PAH"/>
    <property type="match status" value="1"/>
</dbReference>
<dbReference type="PANTHER" id="PTHR11358:SF26">
    <property type="entry name" value="GUANIDINO ACID HYDROLASE, MITOCHONDRIAL"/>
    <property type="match status" value="1"/>
</dbReference>
<dbReference type="Gene3D" id="3.40.800.10">
    <property type="entry name" value="Ureohydrolase domain"/>
    <property type="match status" value="1"/>
</dbReference>
<feature type="binding site" evidence="4">
    <location>
        <position position="244"/>
    </location>
    <ligand>
        <name>Mn(2+)</name>
        <dbReference type="ChEBI" id="CHEBI:29035"/>
        <label>1</label>
    </ligand>
</feature>
<dbReference type="InterPro" id="IPR005925">
    <property type="entry name" value="Agmatinase-rel"/>
</dbReference>
<dbReference type="InterPro" id="IPR023696">
    <property type="entry name" value="Ureohydrolase_dom_sf"/>
</dbReference>
<keyword evidence="7" id="KW-1185">Reference proteome</keyword>
<organism evidence="6 7">
    <name type="scientific">Vineibacter terrae</name>
    <dbReference type="NCBI Taxonomy" id="2586908"/>
    <lineage>
        <taxon>Bacteria</taxon>
        <taxon>Pseudomonadati</taxon>
        <taxon>Pseudomonadota</taxon>
        <taxon>Alphaproteobacteria</taxon>
        <taxon>Hyphomicrobiales</taxon>
        <taxon>Vineibacter</taxon>
    </lineage>
</organism>
<feature type="binding site" evidence="4">
    <location>
        <position position="150"/>
    </location>
    <ligand>
        <name>Mn(2+)</name>
        <dbReference type="ChEBI" id="CHEBI:29035"/>
        <label>1</label>
    </ligand>
</feature>
<dbReference type="EC" id="3.5.3.11" evidence="6"/>
<comment type="caution">
    <text evidence="6">The sequence shown here is derived from an EMBL/GenBank/DDBJ whole genome shotgun (WGS) entry which is preliminary data.</text>
</comment>
<evidence type="ECO:0000256" key="1">
    <source>
        <dbReference type="ARBA" id="ARBA00009227"/>
    </source>
</evidence>
<dbReference type="InterPro" id="IPR006035">
    <property type="entry name" value="Ureohydrolase"/>
</dbReference>
<dbReference type="GO" id="GO:0008783">
    <property type="term" value="F:agmatinase activity"/>
    <property type="evidence" value="ECO:0007669"/>
    <property type="project" value="UniProtKB-EC"/>
</dbReference>
<proteinExistence type="inferred from homology"/>